<dbReference type="PATRIC" id="fig|1160718.3.peg.3613"/>
<dbReference type="InterPro" id="IPR001460">
    <property type="entry name" value="PCN-bd_Tpept"/>
</dbReference>
<dbReference type="Pfam" id="PF05223">
    <property type="entry name" value="MecA_N"/>
    <property type="match status" value="1"/>
</dbReference>
<gene>
    <name evidence="5" type="ORF">SU9_17879</name>
</gene>
<dbReference type="GO" id="GO:0071972">
    <property type="term" value="F:peptidoglycan L,D-transpeptidase activity"/>
    <property type="evidence" value="ECO:0007669"/>
    <property type="project" value="TreeGrafter"/>
</dbReference>
<evidence type="ECO:0000259" key="3">
    <source>
        <dbReference type="Pfam" id="PF00905"/>
    </source>
</evidence>
<dbReference type="SUPFAM" id="SSF56601">
    <property type="entry name" value="beta-lactamase/transpeptidase-like"/>
    <property type="match status" value="1"/>
</dbReference>
<comment type="caution">
    <text evidence="5">The sequence shown here is derived from an EMBL/GenBank/DDBJ whole genome shotgun (WGS) entry which is preliminary data.</text>
</comment>
<keyword evidence="2" id="KW-1133">Transmembrane helix</keyword>
<dbReference type="InterPro" id="IPR050515">
    <property type="entry name" value="Beta-lactam/transpept"/>
</dbReference>
<dbReference type="HOGENOM" id="CLU_025328_0_0_11"/>
<accession>J1ZV27</accession>
<dbReference type="Pfam" id="PF00905">
    <property type="entry name" value="Transpeptidase"/>
    <property type="match status" value="1"/>
</dbReference>
<protein>
    <submittedName>
        <fullName evidence="5">Penicillin-binding protein transpeptidase</fullName>
    </submittedName>
</protein>
<dbReference type="AlphaFoldDB" id="J1ZV27"/>
<dbReference type="EMBL" id="AJGV01000105">
    <property type="protein sequence ID" value="EJJ05566.1"/>
    <property type="molecule type" value="Genomic_DNA"/>
</dbReference>
<keyword evidence="2" id="KW-0472">Membrane</keyword>
<dbReference type="InterPro" id="IPR012338">
    <property type="entry name" value="Beta-lactam/transpept-like"/>
</dbReference>
<dbReference type="InterPro" id="IPR007887">
    <property type="entry name" value="MecA_N"/>
</dbReference>
<evidence type="ECO:0000259" key="4">
    <source>
        <dbReference type="Pfam" id="PF05223"/>
    </source>
</evidence>
<proteinExistence type="predicted"/>
<dbReference type="eggNOG" id="COG0768">
    <property type="taxonomic scope" value="Bacteria"/>
</dbReference>
<feature type="region of interest" description="Disordered" evidence="1">
    <location>
        <begin position="34"/>
        <end position="59"/>
    </location>
</feature>
<keyword evidence="2" id="KW-0812">Transmembrane</keyword>
<dbReference type="PANTHER" id="PTHR30627">
    <property type="entry name" value="PEPTIDOGLYCAN D,D-TRANSPEPTIDASE"/>
    <property type="match status" value="1"/>
</dbReference>
<name>J1ZV27_9ACTN</name>
<dbReference type="GO" id="GO:0071555">
    <property type="term" value="P:cell wall organization"/>
    <property type="evidence" value="ECO:0007669"/>
    <property type="project" value="TreeGrafter"/>
</dbReference>
<dbReference type="GO" id="GO:0046677">
    <property type="term" value="P:response to antibiotic"/>
    <property type="evidence" value="ECO:0007669"/>
    <property type="project" value="InterPro"/>
</dbReference>
<evidence type="ECO:0000256" key="2">
    <source>
        <dbReference type="SAM" id="Phobius"/>
    </source>
</evidence>
<feature type="transmembrane region" description="Helical" evidence="2">
    <location>
        <begin position="12"/>
        <end position="31"/>
    </location>
</feature>
<sequence>MGGMRREVMYGLIGGSVALVAGVVGGLTLFGSDDSSSHEVKSADAKSGEKGTKVPTGPLSAKEVQTASRQFLSAWQSGDTAKAAGLTDSPSTCKSAMEAFRKQAKFSKMTVTPGTPDGEKVPYTVSAQIDYNGTKAAYSYRTSATVQRDTSTGKPQVAWRPTVLHPGLAKGDQLRTGEAEAPPIKAVDRHGAALTPQAHPALAGVLDSLRDKYGDKTDGKPGVELFIQRAKSAKPADQLPDKTLKVLSKGTPGTLKTTLDAAMQSAAERAVKGKKSASAAAVKPSTGEILAIANSPEKGFNLATQGSLAPGSTMKIVTSALLMDKGLTSPGKQNPCPKYVTVGGWKFQNLDKSEIKHGTFAQSFAASCNNAFISHAKDLKDDDLTNEARDVFGIGLNWQTGIPTFDGAVPVQHDAQMAASLIGQGGVRMNPLNVASLAATVRAGSFHQPYIVAPSLDNRTLAKASRTMKPSTLSGLKSLMKLTATSGTAAEAMAGVSGDVGAKTGSAEVDNQKKPNAWFTAYRDDLAAGAVVPASGHGGSNAGPVVRAILTAG</sequence>
<feature type="domain" description="NTF2-like N-terminal transpeptidase" evidence="4">
    <location>
        <begin position="66"/>
        <end position="172"/>
    </location>
</feature>
<dbReference type="Gene3D" id="3.40.710.10">
    <property type="entry name" value="DD-peptidase/beta-lactamase superfamily"/>
    <property type="match status" value="1"/>
</dbReference>
<dbReference type="GO" id="GO:0005886">
    <property type="term" value="C:plasma membrane"/>
    <property type="evidence" value="ECO:0007669"/>
    <property type="project" value="TreeGrafter"/>
</dbReference>
<feature type="domain" description="Penicillin-binding protein transpeptidase" evidence="3">
    <location>
        <begin position="278"/>
        <end position="550"/>
    </location>
</feature>
<evidence type="ECO:0000313" key="5">
    <source>
        <dbReference type="EMBL" id="EJJ05566.1"/>
    </source>
</evidence>
<evidence type="ECO:0000256" key="1">
    <source>
        <dbReference type="SAM" id="MobiDB-lite"/>
    </source>
</evidence>
<organism evidence="5">
    <name type="scientific">Streptomyces auratus AGR0001</name>
    <dbReference type="NCBI Taxonomy" id="1160718"/>
    <lineage>
        <taxon>Bacteria</taxon>
        <taxon>Bacillati</taxon>
        <taxon>Actinomycetota</taxon>
        <taxon>Actinomycetes</taxon>
        <taxon>Kitasatosporales</taxon>
        <taxon>Streptomycetaceae</taxon>
        <taxon>Streptomyces</taxon>
    </lineage>
</organism>
<dbReference type="PANTHER" id="PTHR30627:SF24">
    <property type="entry name" value="PENICILLIN-BINDING PROTEIN 4B"/>
    <property type="match status" value="1"/>
</dbReference>
<reference evidence="5" key="1">
    <citation type="journal article" date="2012" name="J. Bacteriol.">
        <title>Genome Sequence of Streptomyces auratus Strain AGR0001, a Phoslactomycin-Producing Actinomycete.</title>
        <authorList>
            <person name="Han X."/>
            <person name="Li M."/>
            <person name="Ding Z."/>
            <person name="Zhao J."/>
            <person name="Ji K."/>
            <person name="Wen M."/>
            <person name="Lu T."/>
        </authorList>
    </citation>
    <scope>NUCLEOTIDE SEQUENCE [LARGE SCALE GENOMIC DNA]</scope>
    <source>
        <strain evidence="5">AGR0001</strain>
    </source>
</reference>
<feature type="compositionally biased region" description="Basic and acidic residues" evidence="1">
    <location>
        <begin position="35"/>
        <end position="52"/>
    </location>
</feature>
<dbReference type="GO" id="GO:0008658">
    <property type="term" value="F:penicillin binding"/>
    <property type="evidence" value="ECO:0007669"/>
    <property type="project" value="InterPro"/>
</dbReference>
<dbReference type="STRING" id="1160718.SU9_17879"/>